<evidence type="ECO:0000313" key="3">
    <source>
        <dbReference type="Proteomes" id="UP000245762"/>
    </source>
</evidence>
<keyword evidence="1" id="KW-1133">Transmembrane helix</keyword>
<dbReference type="RefSeq" id="WP_165819349.1">
    <property type="nucleotide sequence ID" value="NZ_QGEG01000001.1"/>
</dbReference>
<proteinExistence type="predicted"/>
<evidence type="ECO:0000313" key="2">
    <source>
        <dbReference type="EMBL" id="PWL40342.1"/>
    </source>
</evidence>
<evidence type="ECO:0000256" key="1">
    <source>
        <dbReference type="SAM" id="Phobius"/>
    </source>
</evidence>
<keyword evidence="1" id="KW-0472">Membrane</keyword>
<accession>A0A316L1G1</accession>
<feature type="transmembrane region" description="Helical" evidence="1">
    <location>
        <begin position="79"/>
        <end position="97"/>
    </location>
</feature>
<organism evidence="2 3">
    <name type="scientific">Flagellimonas aquimarina</name>
    <dbReference type="NCBI Taxonomy" id="2201895"/>
    <lineage>
        <taxon>Bacteria</taxon>
        <taxon>Pseudomonadati</taxon>
        <taxon>Bacteroidota</taxon>
        <taxon>Flavobacteriia</taxon>
        <taxon>Flavobacteriales</taxon>
        <taxon>Flavobacteriaceae</taxon>
        <taxon>Flagellimonas</taxon>
    </lineage>
</organism>
<dbReference type="EMBL" id="QGEG01000001">
    <property type="protein sequence ID" value="PWL40342.1"/>
    <property type="molecule type" value="Genomic_DNA"/>
</dbReference>
<gene>
    <name evidence="2" type="ORF">DKG77_05855</name>
</gene>
<name>A0A316L1G1_9FLAO</name>
<keyword evidence="1" id="KW-0812">Transmembrane</keyword>
<dbReference type="Proteomes" id="UP000245762">
    <property type="component" value="Unassembled WGS sequence"/>
</dbReference>
<protein>
    <submittedName>
        <fullName evidence="2">Uncharacterized protein</fullName>
    </submittedName>
</protein>
<keyword evidence="3" id="KW-1185">Reference proteome</keyword>
<reference evidence="2 3" key="1">
    <citation type="submission" date="2018-05" db="EMBL/GenBank/DDBJ databases">
        <title>Complete genome sequence of Flagellimonas aquimarina ECD12 isolated from seaweed Ecklonia cava.</title>
        <authorList>
            <person name="Choi S."/>
            <person name="Seong C."/>
        </authorList>
    </citation>
    <scope>NUCLEOTIDE SEQUENCE [LARGE SCALE GENOMIC DNA]</scope>
    <source>
        <strain evidence="2 3">ECD12</strain>
    </source>
</reference>
<dbReference type="AlphaFoldDB" id="A0A316L1G1"/>
<feature type="transmembrane region" description="Helical" evidence="1">
    <location>
        <begin position="46"/>
        <end position="67"/>
    </location>
</feature>
<feature type="transmembrane region" description="Helical" evidence="1">
    <location>
        <begin position="12"/>
        <end position="31"/>
    </location>
</feature>
<comment type="caution">
    <text evidence="2">The sequence shown here is derived from an EMBL/GenBank/DDBJ whole genome shotgun (WGS) entry which is preliminary data.</text>
</comment>
<sequence>MSKNEMNVFFKTLLSIPSIVGIAYMISFWSIDFLKWISNNLVDFQYQAPIVNGLTLLQIGILIYRLWTYKNLPKEKKTNWTIFLVVFNVIASLIFIWKKDYVFEKMDKSTSP</sequence>